<reference evidence="1" key="1">
    <citation type="submission" date="2019-03" db="EMBL/GenBank/DDBJ databases">
        <title>Single cell metagenomics reveals metabolic interactions within the superorganism composed of flagellate Streblomastix strix and complex community of Bacteroidetes bacteria on its surface.</title>
        <authorList>
            <person name="Treitli S.C."/>
            <person name="Kolisko M."/>
            <person name="Husnik F."/>
            <person name="Keeling P."/>
            <person name="Hampl V."/>
        </authorList>
    </citation>
    <scope>NUCLEOTIDE SEQUENCE</scope>
    <source>
        <strain evidence="1">STM</strain>
    </source>
</reference>
<sequence>MNSKFRWIYVWMWLLVGNLYSCKENNELGESIFDTTERTRNDFDRWILNNYVYPYNIDFKYRMEDIESSMQYHLVPADMDKSIKLAKLVKHLWLEVYDEVAGIHFTRAYVPKIIHLIGSPAYESNGSMLLGTAEGGMKVTLYMVNSLRMEADFLNYFYFRTMHHEFTHILNQQKNYDVDFEKISEGNYIQGNWSQLSDEYAASFGFVSPYACSEPREDFAEVLSTYVTYTQRDWDALLVYAGTNGSAIINQKWEMVKNYMKNSWEIDLTELRDVVQRRSGEIELLDLDNL</sequence>
<protein>
    <recommendedName>
        <fullName evidence="2">Substrate import-associated zinc metallohydrolase lipoprotein</fullName>
    </recommendedName>
</protein>
<dbReference type="EMBL" id="SNRY01000124">
    <property type="protein sequence ID" value="KAA6346635.1"/>
    <property type="molecule type" value="Genomic_DNA"/>
</dbReference>
<dbReference type="NCBIfam" id="TIGR04549">
    <property type="entry name" value="LP_HExxH_w_tonB"/>
    <property type="match status" value="1"/>
</dbReference>
<dbReference type="AlphaFoldDB" id="A0A5J4SN96"/>
<comment type="caution">
    <text evidence="1">The sequence shown here is derived from an EMBL/GenBank/DDBJ whole genome shotgun (WGS) entry which is preliminary data.</text>
</comment>
<gene>
    <name evidence="1" type="ORF">EZS27_005880</name>
</gene>
<evidence type="ECO:0008006" key="2">
    <source>
        <dbReference type="Google" id="ProtNLM"/>
    </source>
</evidence>
<dbReference type="InterPro" id="IPR030890">
    <property type="entry name" value="LP_HExxH_w_TonB"/>
</dbReference>
<proteinExistence type="predicted"/>
<accession>A0A5J4SN96</accession>
<dbReference type="Gene3D" id="3.40.390.70">
    <property type="match status" value="1"/>
</dbReference>
<name>A0A5J4SN96_9ZZZZ</name>
<evidence type="ECO:0000313" key="1">
    <source>
        <dbReference type="EMBL" id="KAA6346635.1"/>
    </source>
</evidence>
<organism evidence="1">
    <name type="scientific">termite gut metagenome</name>
    <dbReference type="NCBI Taxonomy" id="433724"/>
    <lineage>
        <taxon>unclassified sequences</taxon>
        <taxon>metagenomes</taxon>
        <taxon>organismal metagenomes</taxon>
    </lineage>
</organism>
<dbReference type="Pfam" id="PF15890">
    <property type="entry name" value="Peptidase_Mx1"/>
    <property type="match status" value="1"/>
</dbReference>